<accession>A0A4Q2U3K1</accession>
<dbReference type="OrthoDB" id="9816060at2"/>
<dbReference type="Proteomes" id="UP000290759">
    <property type="component" value="Unassembled WGS sequence"/>
</dbReference>
<proteinExistence type="inferred from homology"/>
<evidence type="ECO:0000256" key="6">
    <source>
        <dbReference type="ARBA" id="ARBA00022989"/>
    </source>
</evidence>
<evidence type="ECO:0000256" key="9">
    <source>
        <dbReference type="SAM" id="Phobius"/>
    </source>
</evidence>
<comment type="similarity">
    <text evidence="2">Belongs to the UPF0283 family.</text>
</comment>
<protein>
    <submittedName>
        <fullName evidence="10">TIGR01620 family protein</fullName>
    </submittedName>
</protein>
<evidence type="ECO:0000256" key="7">
    <source>
        <dbReference type="ARBA" id="ARBA00023136"/>
    </source>
</evidence>
<evidence type="ECO:0000256" key="3">
    <source>
        <dbReference type="ARBA" id="ARBA00022475"/>
    </source>
</evidence>
<evidence type="ECO:0000313" key="10">
    <source>
        <dbReference type="EMBL" id="RYC31083.1"/>
    </source>
</evidence>
<evidence type="ECO:0000256" key="2">
    <source>
        <dbReference type="ARBA" id="ARBA00008255"/>
    </source>
</evidence>
<evidence type="ECO:0000256" key="4">
    <source>
        <dbReference type="ARBA" id="ARBA00022519"/>
    </source>
</evidence>
<keyword evidence="4" id="KW-0997">Cell inner membrane</keyword>
<dbReference type="Pfam" id="PF05128">
    <property type="entry name" value="DUF697"/>
    <property type="match status" value="1"/>
</dbReference>
<evidence type="ECO:0000256" key="1">
    <source>
        <dbReference type="ARBA" id="ARBA00004429"/>
    </source>
</evidence>
<gene>
    <name evidence="10" type="ORF">D3273_15320</name>
</gene>
<dbReference type="InterPro" id="IPR021147">
    <property type="entry name" value="DUF697"/>
</dbReference>
<dbReference type="PANTHER" id="PTHR39342">
    <property type="entry name" value="UPF0283 MEMBRANE PROTEIN YCJF"/>
    <property type="match status" value="1"/>
</dbReference>
<keyword evidence="6 9" id="KW-1133">Transmembrane helix</keyword>
<dbReference type="PANTHER" id="PTHR39342:SF1">
    <property type="entry name" value="UPF0283 MEMBRANE PROTEIN YCJF"/>
    <property type="match status" value="1"/>
</dbReference>
<feature type="transmembrane region" description="Helical" evidence="9">
    <location>
        <begin position="77"/>
        <end position="97"/>
    </location>
</feature>
<evidence type="ECO:0000313" key="11">
    <source>
        <dbReference type="Proteomes" id="UP000290759"/>
    </source>
</evidence>
<comment type="caution">
    <text evidence="10">The sequence shown here is derived from an EMBL/GenBank/DDBJ whole genome shotgun (WGS) entry which is preliminary data.</text>
</comment>
<reference evidence="10 11" key="2">
    <citation type="submission" date="2019-02" db="EMBL/GenBank/DDBJ databases">
        <title>'Lichenibacterium ramalinii' gen. nov. sp. nov., 'Lichenibacterium minor' gen. nov. sp. nov.</title>
        <authorList>
            <person name="Pankratov T."/>
        </authorList>
    </citation>
    <scope>NUCLEOTIDE SEQUENCE [LARGE SCALE GENOMIC DNA]</scope>
    <source>
        <strain evidence="10 11">RmlP026</strain>
    </source>
</reference>
<sequence length="353" mass="37117">MTIPDDRPRTRPRAFRLAPAEPPDPAAVALPPRAPAVIEPQDDPFAREAARAALGPDETAVEDAQALGMQRRGRRGWGTLFVSALGALASLGLWLWVDRLVEDLFARTPALGWFGLGLLALAGVAAAALLVKETVGVLRQARVARLHGALAAARLADDRDAARRLVAEVAALYAARPETARGRAELRQASGEIVDGRDLIDIAESALLRPIDRAVAADIAAAAKRVSLVTAISPRAVIDLVFVAGQIVWLIRRIAERYSGRPGLLGFLKLARSVGAHLAVTGGMAVGDSLVQQVVGHGIAAKLSARLGEGVLNGMLTTRVGLSAMAVCRPMPFAVEKAPGVKDVAPFLFKAEG</sequence>
<dbReference type="InterPro" id="IPR006507">
    <property type="entry name" value="UPF0283"/>
</dbReference>
<evidence type="ECO:0000256" key="8">
    <source>
        <dbReference type="SAM" id="MobiDB-lite"/>
    </source>
</evidence>
<dbReference type="AlphaFoldDB" id="A0A4Q2U3K1"/>
<keyword evidence="11" id="KW-1185">Reference proteome</keyword>
<organism evidence="10 11">
    <name type="scientific">Lichenibacterium minor</name>
    <dbReference type="NCBI Taxonomy" id="2316528"/>
    <lineage>
        <taxon>Bacteria</taxon>
        <taxon>Pseudomonadati</taxon>
        <taxon>Pseudomonadota</taxon>
        <taxon>Alphaproteobacteria</taxon>
        <taxon>Hyphomicrobiales</taxon>
        <taxon>Lichenihabitantaceae</taxon>
        <taxon>Lichenibacterium</taxon>
    </lineage>
</organism>
<feature type="transmembrane region" description="Helical" evidence="9">
    <location>
        <begin position="109"/>
        <end position="131"/>
    </location>
</feature>
<reference evidence="10 11" key="1">
    <citation type="submission" date="2018-12" db="EMBL/GenBank/DDBJ databases">
        <authorList>
            <person name="Grouzdev D.S."/>
            <person name="Krutkina M.S."/>
        </authorList>
    </citation>
    <scope>NUCLEOTIDE SEQUENCE [LARGE SCALE GENOMIC DNA]</scope>
    <source>
        <strain evidence="10 11">RmlP026</strain>
    </source>
</reference>
<keyword evidence="7 9" id="KW-0472">Membrane</keyword>
<dbReference type="EMBL" id="QYBB01000017">
    <property type="protein sequence ID" value="RYC31083.1"/>
    <property type="molecule type" value="Genomic_DNA"/>
</dbReference>
<dbReference type="NCBIfam" id="TIGR01620">
    <property type="entry name" value="hyp_HI0043"/>
    <property type="match status" value="1"/>
</dbReference>
<comment type="subcellular location">
    <subcellularLocation>
        <location evidence="1">Cell inner membrane</location>
        <topology evidence="1">Multi-pass membrane protein</topology>
    </subcellularLocation>
</comment>
<keyword evidence="5 9" id="KW-0812">Transmembrane</keyword>
<name>A0A4Q2U3K1_9HYPH</name>
<dbReference type="GO" id="GO:0005886">
    <property type="term" value="C:plasma membrane"/>
    <property type="evidence" value="ECO:0007669"/>
    <property type="project" value="UniProtKB-SubCell"/>
</dbReference>
<evidence type="ECO:0000256" key="5">
    <source>
        <dbReference type="ARBA" id="ARBA00022692"/>
    </source>
</evidence>
<dbReference type="RefSeq" id="WP_129227763.1">
    <property type="nucleotide sequence ID" value="NZ_QYBB01000017.1"/>
</dbReference>
<keyword evidence="3" id="KW-1003">Cell membrane</keyword>
<feature type="region of interest" description="Disordered" evidence="8">
    <location>
        <begin position="1"/>
        <end position="26"/>
    </location>
</feature>